<proteinExistence type="predicted"/>
<evidence type="ECO:0000313" key="2">
    <source>
        <dbReference type="Proteomes" id="UP000225740"/>
    </source>
</evidence>
<dbReference type="RefSeq" id="WP_143549323.1">
    <property type="nucleotide sequence ID" value="NZ_NIZW01000022.1"/>
</dbReference>
<name>A0A2G1W155_9BACT</name>
<accession>A0A2G1W155</accession>
<dbReference type="EMBL" id="NIZW01000022">
    <property type="protein sequence ID" value="PHQ32768.1"/>
    <property type="molecule type" value="Genomic_DNA"/>
</dbReference>
<dbReference type="AlphaFoldDB" id="A0A2G1W155"/>
<protein>
    <submittedName>
        <fullName evidence="1">Uncharacterized protein</fullName>
    </submittedName>
</protein>
<gene>
    <name evidence="1" type="ORF">CEE69_23545</name>
</gene>
<keyword evidence="2" id="KW-1185">Reference proteome</keyword>
<dbReference type="GeneID" id="90612331"/>
<dbReference type="Proteomes" id="UP000225740">
    <property type="component" value="Unassembled WGS sequence"/>
</dbReference>
<comment type="caution">
    <text evidence="1">The sequence shown here is derived from an EMBL/GenBank/DDBJ whole genome shotgun (WGS) entry which is preliminary data.</text>
</comment>
<evidence type="ECO:0000313" key="1">
    <source>
        <dbReference type="EMBL" id="PHQ32768.1"/>
    </source>
</evidence>
<organism evidence="1 2">
    <name type="scientific">Rhodopirellula bahusiensis</name>
    <dbReference type="NCBI Taxonomy" id="2014065"/>
    <lineage>
        <taxon>Bacteria</taxon>
        <taxon>Pseudomonadati</taxon>
        <taxon>Planctomycetota</taxon>
        <taxon>Planctomycetia</taxon>
        <taxon>Pirellulales</taxon>
        <taxon>Pirellulaceae</taxon>
        <taxon>Rhodopirellula</taxon>
    </lineage>
</organism>
<sequence>MLDWLKRVFTQTTDPFADLPHPCRVWLCVETASIAIPLFSKHRPDVPKRQLIYLNAAHREIRKALVTPNPHLKRLRRIERNGIMFAGHAIRHGCPRASTIPKLTGWAGAALLKGAESSQNCVDECASLAYDATVNFESPEIWAAIMERANEIQHLAATHNWLDDSILPESLVLAQNGK</sequence>
<reference evidence="1 2" key="1">
    <citation type="submission" date="2017-06" db="EMBL/GenBank/DDBJ databases">
        <title>Description of Rhodopirellula bahusiensis sp. nov.</title>
        <authorList>
            <person name="Kizina J."/>
            <person name="Harder J."/>
        </authorList>
    </citation>
    <scope>NUCLEOTIDE SEQUENCE [LARGE SCALE GENOMIC DNA]</scope>
    <source>
        <strain evidence="1 2">SWK21</strain>
    </source>
</reference>